<name>A0A382KB88_9ZZZZ</name>
<accession>A0A382KB88</accession>
<evidence type="ECO:0008006" key="2">
    <source>
        <dbReference type="Google" id="ProtNLM"/>
    </source>
</evidence>
<organism evidence="1">
    <name type="scientific">marine metagenome</name>
    <dbReference type="NCBI Taxonomy" id="408172"/>
    <lineage>
        <taxon>unclassified sequences</taxon>
        <taxon>metagenomes</taxon>
        <taxon>ecological metagenomes</taxon>
    </lineage>
</organism>
<protein>
    <recommendedName>
        <fullName evidence="2">Fe2OG dioxygenase domain-containing protein</fullName>
    </recommendedName>
</protein>
<evidence type="ECO:0000313" key="1">
    <source>
        <dbReference type="EMBL" id="SVC21256.1"/>
    </source>
</evidence>
<dbReference type="Gene3D" id="2.60.120.620">
    <property type="entry name" value="q2cbj1_9rhob like domain"/>
    <property type="match status" value="1"/>
</dbReference>
<dbReference type="AlphaFoldDB" id="A0A382KB88"/>
<proteinExistence type="predicted"/>
<dbReference type="EMBL" id="UINC01079344">
    <property type="protein sequence ID" value="SVC21256.1"/>
    <property type="molecule type" value="Genomic_DNA"/>
</dbReference>
<gene>
    <name evidence="1" type="ORF">METZ01_LOCUS274110</name>
</gene>
<reference evidence="1" key="1">
    <citation type="submission" date="2018-05" db="EMBL/GenBank/DDBJ databases">
        <authorList>
            <person name="Lanie J.A."/>
            <person name="Ng W.-L."/>
            <person name="Kazmierczak K.M."/>
            <person name="Andrzejewski T.M."/>
            <person name="Davidsen T.M."/>
            <person name="Wayne K.J."/>
            <person name="Tettelin H."/>
            <person name="Glass J.I."/>
            <person name="Rusch D."/>
            <person name="Podicherti R."/>
            <person name="Tsui H.-C.T."/>
            <person name="Winkler M.E."/>
        </authorList>
    </citation>
    <scope>NUCLEOTIDE SEQUENCE</scope>
</reference>
<sequence length="223" mass="25272">MMGPAQAIANHFGRSLSGSTVYQQPFRHWVLTETLPADVLASIVRIPAEVPSTNALEGSQRSEFEGRFFFSPCNRTRYLVCDDVARAFQSIEIIQLIEKYTDINLRKTWLRIEYTQDQAGYYLQPHTDTIDPKRFTLVITLPTALHLEAMGTDLYDTDHNYVSTQPRTINGALAFVPGSETWHGFSKKPIQGIRRSLILNYVGDGWPQTLDLSFPEFRVGQSA</sequence>